<dbReference type="SUPFAM" id="SSF52540">
    <property type="entry name" value="P-loop containing nucleoside triphosphate hydrolases"/>
    <property type="match status" value="1"/>
</dbReference>
<dbReference type="InterPro" id="IPR025669">
    <property type="entry name" value="AAA_dom"/>
</dbReference>
<dbReference type="NCBIfam" id="TIGR02098">
    <property type="entry name" value="MJ0042_CXXC"/>
    <property type="match status" value="1"/>
</dbReference>
<dbReference type="Gene3D" id="3.40.50.300">
    <property type="entry name" value="P-loop containing nucleotide triphosphate hydrolases"/>
    <property type="match status" value="1"/>
</dbReference>
<proteinExistence type="predicted"/>
<protein>
    <submittedName>
        <fullName evidence="3">Cobyrinic acid a,c-diamide synthase</fullName>
    </submittedName>
</protein>
<dbReference type="CDD" id="cd02042">
    <property type="entry name" value="ParAB_family"/>
    <property type="match status" value="1"/>
</dbReference>
<evidence type="ECO:0000313" key="4">
    <source>
        <dbReference type="Proteomes" id="UP001144372"/>
    </source>
</evidence>
<keyword evidence="4" id="KW-1185">Reference proteome</keyword>
<dbReference type="InterPro" id="IPR011723">
    <property type="entry name" value="Znf/thioredoxin_put"/>
</dbReference>
<gene>
    <name evidence="3" type="ORF">DAMNIGENAA_12700</name>
</gene>
<dbReference type="Proteomes" id="UP001144372">
    <property type="component" value="Unassembled WGS sequence"/>
</dbReference>
<dbReference type="PANTHER" id="PTHR13696">
    <property type="entry name" value="P-LOOP CONTAINING NUCLEOSIDE TRIPHOSPHATE HYDROLASE"/>
    <property type="match status" value="1"/>
</dbReference>
<evidence type="ECO:0000259" key="2">
    <source>
        <dbReference type="Pfam" id="PF13717"/>
    </source>
</evidence>
<dbReference type="PANTHER" id="PTHR13696:SF52">
    <property type="entry name" value="PARA FAMILY PROTEIN CT_582"/>
    <property type="match status" value="1"/>
</dbReference>
<dbReference type="InterPro" id="IPR027417">
    <property type="entry name" value="P-loop_NTPase"/>
</dbReference>
<dbReference type="InterPro" id="IPR050678">
    <property type="entry name" value="DNA_Partitioning_ATPase"/>
</dbReference>
<reference evidence="3" key="1">
    <citation type="submission" date="2022-12" db="EMBL/GenBank/DDBJ databases">
        <title>Reference genome sequencing for broad-spectrum identification of bacterial and archaeal isolates by mass spectrometry.</title>
        <authorList>
            <person name="Sekiguchi Y."/>
            <person name="Tourlousse D.M."/>
        </authorList>
    </citation>
    <scope>NUCLEOTIDE SEQUENCE</scope>
    <source>
        <strain evidence="3">ASRB1</strain>
    </source>
</reference>
<organism evidence="3 4">
    <name type="scientific">Desulforhabdus amnigena</name>
    <dbReference type="NCBI Taxonomy" id="40218"/>
    <lineage>
        <taxon>Bacteria</taxon>
        <taxon>Pseudomonadati</taxon>
        <taxon>Thermodesulfobacteriota</taxon>
        <taxon>Syntrophobacteria</taxon>
        <taxon>Syntrophobacterales</taxon>
        <taxon>Syntrophobacteraceae</taxon>
        <taxon>Desulforhabdus</taxon>
    </lineage>
</organism>
<comment type="caution">
    <text evidence="3">The sequence shown here is derived from an EMBL/GenBank/DDBJ whole genome shotgun (WGS) entry which is preliminary data.</text>
</comment>
<name>A0A9W6D462_9BACT</name>
<evidence type="ECO:0000313" key="3">
    <source>
        <dbReference type="EMBL" id="GLI33837.1"/>
    </source>
</evidence>
<dbReference type="Pfam" id="PF13717">
    <property type="entry name" value="Zn_ribbon_4"/>
    <property type="match status" value="1"/>
</dbReference>
<evidence type="ECO:0000259" key="1">
    <source>
        <dbReference type="Pfam" id="PF13614"/>
    </source>
</evidence>
<dbReference type="Pfam" id="PF13614">
    <property type="entry name" value="AAA_31"/>
    <property type="match status" value="1"/>
</dbReference>
<dbReference type="AlphaFoldDB" id="A0A9W6D462"/>
<dbReference type="EMBL" id="BSDR01000001">
    <property type="protein sequence ID" value="GLI33837.1"/>
    <property type="molecule type" value="Genomic_DNA"/>
</dbReference>
<feature type="domain" description="AAA" evidence="1">
    <location>
        <begin position="53"/>
        <end position="219"/>
    </location>
</feature>
<accession>A0A9W6D462</accession>
<sequence>MIITCPRCKKQCNIDEKRIPANAKKARCKSCGNLFALNLPGKTDAAELSRETRIIGVALSKGGVGKTTTAVSLSAGLALAGHKVLLIDTDTQGQASYSLGVKPKAGLVEVVTEELKPEEAVCKVRERLYLLAGGKSLAGVKRLIDRKDFGGELTFRESLSIFEGEYDYIVVDTSPGWDALTVAVLFYVKEVLTPISLEVMALQGLMEFMKSLASIRKYRDELTLKYVVPTFLDGRVKQSQKMLEELGKLYSEQICPPIRYNVRISEAPAYGKSIYEYAPGSPGAHDYRELVRKVANNPKLFRQMDMI</sequence>
<feature type="domain" description="Zinc finger/thioredoxin putative" evidence="2">
    <location>
        <begin position="1"/>
        <end position="35"/>
    </location>
</feature>
<dbReference type="RefSeq" id="WP_281793068.1">
    <property type="nucleotide sequence ID" value="NZ_BSDR01000001.1"/>
</dbReference>